<evidence type="ECO:0000313" key="2">
    <source>
        <dbReference type="EMBL" id="GAU93171.1"/>
    </source>
</evidence>
<dbReference type="EMBL" id="BDGG01000002">
    <property type="protein sequence ID" value="GAU93171.1"/>
    <property type="molecule type" value="Genomic_DNA"/>
</dbReference>
<dbReference type="Proteomes" id="UP000186922">
    <property type="component" value="Unassembled WGS sequence"/>
</dbReference>
<proteinExistence type="predicted"/>
<dbReference type="GO" id="GO:0034587">
    <property type="term" value="P:piRNA processing"/>
    <property type="evidence" value="ECO:0007669"/>
    <property type="project" value="TreeGrafter"/>
</dbReference>
<sequence length="267" mass="30490">MARVMDTNDGNGDFSMLKDNGKKKRVFLCNRMDEAELGQVYKVINRQSTIGLALTFDLKNLEAGLQNLTYIIVSTLDPSHMTYVFDCVSLDPIEILADLKTVLTNPHITKVVNDLYNSMYYLYHRHYLEVQDVMDIQISHRSLVQKREKGTESTQAQPSLDDMIRLYVDWKFAWPIKSKKKLNPVDLWSNPDPLCEVQIADAALQGMYLLDIFQAQQQMILANTVQRLGPEARGKLKVLSAGRFSQHQMINCYLTKSLHVGSVEQTS</sequence>
<keyword evidence="3" id="KW-1185">Reference proteome</keyword>
<dbReference type="Gene3D" id="3.30.420.10">
    <property type="entry name" value="Ribonuclease H-like superfamily/Ribonuclease H"/>
    <property type="match status" value="1"/>
</dbReference>
<evidence type="ECO:0000313" key="3">
    <source>
        <dbReference type="Proteomes" id="UP000186922"/>
    </source>
</evidence>
<protein>
    <recommendedName>
        <fullName evidence="1">3'-5' exonuclease domain-containing protein</fullName>
    </recommendedName>
</protein>
<organism evidence="2 3">
    <name type="scientific">Ramazzottius varieornatus</name>
    <name type="common">Water bear</name>
    <name type="synonym">Tardigrade</name>
    <dbReference type="NCBI Taxonomy" id="947166"/>
    <lineage>
        <taxon>Eukaryota</taxon>
        <taxon>Metazoa</taxon>
        <taxon>Ecdysozoa</taxon>
        <taxon>Tardigrada</taxon>
        <taxon>Eutardigrada</taxon>
        <taxon>Parachela</taxon>
        <taxon>Hypsibioidea</taxon>
        <taxon>Ramazzottiidae</taxon>
        <taxon>Ramazzottius</taxon>
    </lineage>
</organism>
<reference evidence="2 3" key="1">
    <citation type="journal article" date="2016" name="Nat. Commun.">
        <title>Extremotolerant tardigrade genome and improved radiotolerance of human cultured cells by tardigrade-unique protein.</title>
        <authorList>
            <person name="Hashimoto T."/>
            <person name="Horikawa D.D."/>
            <person name="Saito Y."/>
            <person name="Kuwahara H."/>
            <person name="Kozuka-Hata H."/>
            <person name="Shin-I T."/>
            <person name="Minakuchi Y."/>
            <person name="Ohishi K."/>
            <person name="Motoyama A."/>
            <person name="Aizu T."/>
            <person name="Enomoto A."/>
            <person name="Kondo K."/>
            <person name="Tanaka S."/>
            <person name="Hara Y."/>
            <person name="Koshikawa S."/>
            <person name="Sagara H."/>
            <person name="Miura T."/>
            <person name="Yokobori S."/>
            <person name="Miyagawa K."/>
            <person name="Suzuki Y."/>
            <person name="Kubo T."/>
            <person name="Oyama M."/>
            <person name="Kohara Y."/>
            <person name="Fujiyama A."/>
            <person name="Arakawa K."/>
            <person name="Katayama T."/>
            <person name="Toyoda A."/>
            <person name="Kunieda T."/>
        </authorList>
    </citation>
    <scope>NUCLEOTIDE SEQUENCE [LARGE SCALE GENOMIC DNA]</scope>
    <source>
        <strain evidence="2 3">YOKOZUNA-1</strain>
    </source>
</reference>
<dbReference type="InterPro" id="IPR036397">
    <property type="entry name" value="RNaseH_sf"/>
</dbReference>
<dbReference type="GO" id="GO:0008408">
    <property type="term" value="F:3'-5' exonuclease activity"/>
    <property type="evidence" value="ECO:0007669"/>
    <property type="project" value="InterPro"/>
</dbReference>
<dbReference type="InterPro" id="IPR002562">
    <property type="entry name" value="3'-5'_exonuclease_dom"/>
</dbReference>
<comment type="caution">
    <text evidence="2">The sequence shown here is derived from an EMBL/GenBank/DDBJ whole genome shotgun (WGS) entry which is preliminary data.</text>
</comment>
<name>A0A1D1UUN5_RAMVA</name>
<dbReference type="GO" id="GO:1990923">
    <property type="term" value="C:PET complex"/>
    <property type="evidence" value="ECO:0007669"/>
    <property type="project" value="TreeGrafter"/>
</dbReference>
<feature type="domain" description="3'-5' exonuclease" evidence="1">
    <location>
        <begin position="82"/>
        <end position="219"/>
    </location>
</feature>
<dbReference type="SUPFAM" id="SSF53098">
    <property type="entry name" value="Ribonuclease H-like"/>
    <property type="match status" value="1"/>
</dbReference>
<dbReference type="Pfam" id="PF01612">
    <property type="entry name" value="DNA_pol_A_exo1"/>
    <property type="match status" value="1"/>
</dbReference>
<dbReference type="AlphaFoldDB" id="A0A1D1UUN5"/>
<dbReference type="InterPro" id="IPR052144">
    <property type="entry name" value="piRNA_biogenesis_EXD1"/>
</dbReference>
<dbReference type="PANTHER" id="PTHR46628">
    <property type="entry name" value="PIRNA BIOGENESIS PROTEIN EXD1"/>
    <property type="match status" value="1"/>
</dbReference>
<accession>A0A1D1UUN5</accession>
<dbReference type="GO" id="GO:0003676">
    <property type="term" value="F:nucleic acid binding"/>
    <property type="evidence" value="ECO:0007669"/>
    <property type="project" value="InterPro"/>
</dbReference>
<dbReference type="OrthoDB" id="26838at2759"/>
<dbReference type="InterPro" id="IPR012337">
    <property type="entry name" value="RNaseH-like_sf"/>
</dbReference>
<gene>
    <name evidence="2" type="primary">RvY_05150</name>
    <name evidence="2" type="synonym">RvY_05150.1</name>
    <name evidence="2" type="ORF">RvY_05150-1</name>
</gene>
<dbReference type="PANTHER" id="PTHR46628:SF1">
    <property type="entry name" value="PIRNA BIOGENESIS PROTEIN EXD1"/>
    <property type="match status" value="1"/>
</dbReference>
<evidence type="ECO:0000259" key="1">
    <source>
        <dbReference type="Pfam" id="PF01612"/>
    </source>
</evidence>